<evidence type="ECO:0000256" key="1">
    <source>
        <dbReference type="ARBA" id="ARBA00001274"/>
    </source>
</evidence>
<comment type="caution">
    <text evidence="13">The sequence shown here is derived from an EMBL/GenBank/DDBJ whole genome shotgun (WGS) entry which is preliminary data.</text>
</comment>
<keyword evidence="6 11" id="KW-0412">Isoleucine biosynthesis</keyword>
<dbReference type="GO" id="GO:0006565">
    <property type="term" value="P:L-serine catabolic process"/>
    <property type="evidence" value="ECO:0007669"/>
    <property type="project" value="TreeGrafter"/>
</dbReference>
<dbReference type="PROSITE" id="PS51672">
    <property type="entry name" value="ACT_LIKE"/>
    <property type="match status" value="2"/>
</dbReference>
<dbReference type="UniPathway" id="UPA00047">
    <property type="reaction ID" value="UER00054"/>
</dbReference>
<dbReference type="InterPro" id="IPR045865">
    <property type="entry name" value="ACT-like_dom_sf"/>
</dbReference>
<evidence type="ECO:0000259" key="12">
    <source>
        <dbReference type="PROSITE" id="PS51672"/>
    </source>
</evidence>
<dbReference type="InterPro" id="IPR050147">
    <property type="entry name" value="Ser/Thr_Dehydratase"/>
</dbReference>
<dbReference type="Pfam" id="PF00585">
    <property type="entry name" value="Thr_dehydrat_C"/>
    <property type="match status" value="2"/>
</dbReference>
<dbReference type="GO" id="GO:0004794">
    <property type="term" value="F:threonine deaminase activity"/>
    <property type="evidence" value="ECO:0007669"/>
    <property type="project" value="UniProtKB-UniRule"/>
</dbReference>
<comment type="pathway">
    <text evidence="3 11">Amino-acid biosynthesis; L-isoleucine biosynthesis; 2-oxobutanoate from L-threonine: step 1/1.</text>
</comment>
<dbReference type="NCBIfam" id="NF006674">
    <property type="entry name" value="PRK09224.1"/>
    <property type="match status" value="1"/>
</dbReference>
<evidence type="ECO:0000256" key="10">
    <source>
        <dbReference type="ARBA" id="ARBA00023304"/>
    </source>
</evidence>
<dbReference type="InterPro" id="IPR001721">
    <property type="entry name" value="TD_ACT-like"/>
</dbReference>
<comment type="similarity">
    <text evidence="4 11">Belongs to the serine/threonine dehydratase family.</text>
</comment>
<dbReference type="GO" id="GO:0009097">
    <property type="term" value="P:isoleucine biosynthetic process"/>
    <property type="evidence" value="ECO:0007669"/>
    <property type="project" value="UniProtKB-UniRule"/>
</dbReference>
<comment type="catalytic activity">
    <reaction evidence="1 11">
        <text>L-threonine = 2-oxobutanoate + NH4(+)</text>
        <dbReference type="Rhea" id="RHEA:22108"/>
        <dbReference type="ChEBI" id="CHEBI:16763"/>
        <dbReference type="ChEBI" id="CHEBI:28938"/>
        <dbReference type="ChEBI" id="CHEBI:57926"/>
        <dbReference type="EC" id="4.3.1.19"/>
    </reaction>
</comment>
<evidence type="ECO:0000313" key="14">
    <source>
        <dbReference type="Proteomes" id="UP000238655"/>
    </source>
</evidence>
<dbReference type="FunFam" id="3.40.50.1100:FF:000008">
    <property type="entry name" value="L-threonine dehydratase"/>
    <property type="match status" value="1"/>
</dbReference>
<proteinExistence type="inferred from homology"/>
<protein>
    <recommendedName>
        <fullName evidence="11">L-threonine dehydratase</fullName>
        <ecNumber evidence="11">4.3.1.19</ecNumber>
    </recommendedName>
    <alternativeName>
        <fullName evidence="11">Threonine deaminase</fullName>
    </alternativeName>
</protein>
<dbReference type="CDD" id="cd04907">
    <property type="entry name" value="ACT_ThrD-I_2"/>
    <property type="match status" value="1"/>
</dbReference>
<name>A0A2S5E4V0_9BURK</name>
<dbReference type="AlphaFoldDB" id="A0A2S5E4V0"/>
<keyword evidence="9 11" id="KW-0456">Lyase</keyword>
<feature type="domain" description="ACT-like" evidence="12">
    <location>
        <begin position="330"/>
        <end position="401"/>
    </location>
</feature>
<dbReference type="SUPFAM" id="SSF53686">
    <property type="entry name" value="Tryptophan synthase beta subunit-like PLP-dependent enzymes"/>
    <property type="match status" value="1"/>
</dbReference>
<gene>
    <name evidence="11 13" type="primary">ilvA</name>
    <name evidence="13" type="ORF">C3743_07990</name>
</gene>
<keyword evidence="5 11" id="KW-0028">Amino-acid biosynthesis</keyword>
<dbReference type="EMBL" id="PQVP01000001">
    <property type="protein sequence ID" value="POZ86420.1"/>
    <property type="molecule type" value="Genomic_DNA"/>
</dbReference>
<dbReference type="Proteomes" id="UP000238655">
    <property type="component" value="Chromosome 2"/>
</dbReference>
<evidence type="ECO:0000256" key="5">
    <source>
        <dbReference type="ARBA" id="ARBA00022605"/>
    </source>
</evidence>
<dbReference type="Gene3D" id="3.40.1020.10">
    <property type="entry name" value="Biosynthetic Threonine Deaminase, Domain 3"/>
    <property type="match status" value="1"/>
</dbReference>
<dbReference type="InterPro" id="IPR005787">
    <property type="entry name" value="Thr_deHydtase_biosynth"/>
</dbReference>
<dbReference type="RefSeq" id="WP_089459164.1">
    <property type="nucleotide sequence ID" value="NZ_CM009576.1"/>
</dbReference>
<evidence type="ECO:0000256" key="7">
    <source>
        <dbReference type="ARBA" id="ARBA00022737"/>
    </source>
</evidence>
<dbReference type="Pfam" id="PF00291">
    <property type="entry name" value="PALP"/>
    <property type="match status" value="1"/>
</dbReference>
<organism evidence="13 14">
    <name type="scientific">Burkholderia contaminans</name>
    <dbReference type="NCBI Taxonomy" id="488447"/>
    <lineage>
        <taxon>Bacteria</taxon>
        <taxon>Pseudomonadati</taxon>
        <taxon>Pseudomonadota</taxon>
        <taxon>Betaproteobacteria</taxon>
        <taxon>Burkholderiales</taxon>
        <taxon>Burkholderiaceae</taxon>
        <taxon>Burkholderia</taxon>
        <taxon>Burkholderia cepacia complex</taxon>
    </lineage>
</organism>
<dbReference type="GO" id="GO:0003941">
    <property type="term" value="F:L-serine ammonia-lyase activity"/>
    <property type="evidence" value="ECO:0007669"/>
    <property type="project" value="TreeGrafter"/>
</dbReference>
<accession>A0A2S5E4V0</accession>
<feature type="domain" description="ACT-like" evidence="12">
    <location>
        <begin position="424"/>
        <end position="495"/>
    </location>
</feature>
<keyword evidence="10 11" id="KW-0100">Branched-chain amino acid biosynthesis</keyword>
<evidence type="ECO:0000256" key="11">
    <source>
        <dbReference type="RuleBase" id="RU362012"/>
    </source>
</evidence>
<dbReference type="EC" id="4.3.1.19" evidence="11"/>
<dbReference type="SUPFAM" id="SSF55021">
    <property type="entry name" value="ACT-like"/>
    <property type="match status" value="2"/>
</dbReference>
<dbReference type="CDD" id="cd01562">
    <property type="entry name" value="Thr-dehyd"/>
    <property type="match status" value="1"/>
</dbReference>
<dbReference type="GO" id="GO:0006567">
    <property type="term" value="P:L-threonine catabolic process"/>
    <property type="evidence" value="ECO:0007669"/>
    <property type="project" value="TreeGrafter"/>
</dbReference>
<evidence type="ECO:0000256" key="3">
    <source>
        <dbReference type="ARBA" id="ARBA00004810"/>
    </source>
</evidence>
<evidence type="ECO:0000256" key="6">
    <source>
        <dbReference type="ARBA" id="ARBA00022624"/>
    </source>
</evidence>
<evidence type="ECO:0000313" key="13">
    <source>
        <dbReference type="EMBL" id="POZ86420.1"/>
    </source>
</evidence>
<dbReference type="InterPro" id="IPR001926">
    <property type="entry name" value="TrpB-like_PALP"/>
</dbReference>
<dbReference type="InterPro" id="IPR036052">
    <property type="entry name" value="TrpB-like_PALP_sf"/>
</dbReference>
<dbReference type="PANTHER" id="PTHR48078">
    <property type="entry name" value="THREONINE DEHYDRATASE, MITOCHONDRIAL-RELATED"/>
    <property type="match status" value="1"/>
</dbReference>
<evidence type="ECO:0000256" key="8">
    <source>
        <dbReference type="ARBA" id="ARBA00022898"/>
    </source>
</evidence>
<sequence>MHAEFNYLTGILNAPVYDVAVKTPLECLSRLSERFGSRVLLKREDMQPSFSFKVRGAYTLMARLSSDALARGVVTASAGNHAQGVALAAHTLGCKASVFMPHTTPAIKVQAVKRYGAEVVLCGDNFDDACDAALSCANDRKRTFVPPFDHPHVIAGQGTVGMEILQQTTQLDAIFVPIGGGGLAAGICAYVKRVKPQIRIFGVEPNDADSMSQALAGGAPVRLAHVGRFCDGVAVRQVGAHSFALCKQYLDGIVLVNNDEVCAAIKDVFVDTRSILEPSGALALAGLKAWQQREQLQGATLVAIASGANMNFDQLRYIAERSTIGEHREVRLAVSIAERPGSFRALIEQLGERVVTAFDYRRTTGRDAQVFVGVQTPCAENAQSIIHDLETAGYRATDLGGSTLWKTYGHQLVGADAWHLEQERLFQVMFPERRGALLEFLLTLDDAWDISLFHYRNEGFDYGRVLIGIRCDRADSSRLTRALEATNFEFSEQIDARPYLASLRHPEY</sequence>
<dbReference type="PANTHER" id="PTHR48078:SF11">
    <property type="entry name" value="THREONINE DEHYDRATASE, MITOCHONDRIAL"/>
    <property type="match status" value="1"/>
</dbReference>
<dbReference type="InterPro" id="IPR038110">
    <property type="entry name" value="TD_ACT-like_sf"/>
</dbReference>
<comment type="function">
    <text evidence="11">Catalyzes the anaerobic formation of alpha-ketobutyrate and ammonia from threonine in a two-step reaction. The first step involved a dehydration of threonine and a production of enamine intermediates (aminocrotonate), which tautomerizes to its imine form (iminobutyrate). Both intermediates are unstable and short-lived. The second step is the nonenzymatic hydrolysis of the enamine/imine intermediates to form 2-ketobutyrate and free ammonia. In the low water environment of the cell, the second step is accelerated by RidA.</text>
</comment>
<evidence type="ECO:0000256" key="4">
    <source>
        <dbReference type="ARBA" id="ARBA00010869"/>
    </source>
</evidence>
<comment type="cofactor">
    <cofactor evidence="2 11">
        <name>pyridoxal 5'-phosphate</name>
        <dbReference type="ChEBI" id="CHEBI:597326"/>
    </cofactor>
</comment>
<keyword evidence="8 11" id="KW-0663">Pyridoxal phosphate</keyword>
<dbReference type="NCBIfam" id="TIGR01124">
    <property type="entry name" value="ilvA_2Cterm"/>
    <property type="match status" value="1"/>
</dbReference>
<dbReference type="Gene3D" id="3.40.50.1100">
    <property type="match status" value="2"/>
</dbReference>
<evidence type="ECO:0000256" key="9">
    <source>
        <dbReference type="ARBA" id="ARBA00023239"/>
    </source>
</evidence>
<keyword evidence="7" id="KW-0677">Repeat</keyword>
<reference evidence="13 14" key="1">
    <citation type="submission" date="2018-01" db="EMBL/GenBank/DDBJ databases">
        <title>Successful Treatment of Persistent Burkholderia cepacia Bacteremia with Ceftazidime-Avibactam.</title>
        <authorList>
            <person name="Tamma P."/>
            <person name="Fan Y."/>
            <person name="Bergman Y."/>
            <person name="Sick-Samuels A."/>
            <person name="Hsu A."/>
            <person name="Timp W."/>
            <person name="Simner P."/>
        </authorList>
    </citation>
    <scope>NUCLEOTIDE SEQUENCE [LARGE SCALE GENOMIC DNA]</scope>
    <source>
        <strain evidence="13 14">170816</strain>
    </source>
</reference>
<evidence type="ECO:0000256" key="2">
    <source>
        <dbReference type="ARBA" id="ARBA00001933"/>
    </source>
</evidence>
<comment type="subunit">
    <text evidence="11">Homotetramer.</text>
</comment>